<organism evidence="1 2">
    <name type="scientific">Burkholderia phage vB_BpP_HN02</name>
    <dbReference type="NCBI Taxonomy" id="3116925"/>
    <lineage>
        <taxon>Viruses</taxon>
        <taxon>Duplodnaviria</taxon>
        <taxon>Heunggongvirae</taxon>
        <taxon>Uroviricota</taxon>
        <taxon>Caudoviricetes</taxon>
        <taxon>Schitoviridae</taxon>
    </lineage>
</organism>
<proteinExistence type="predicted"/>
<reference evidence="1" key="1">
    <citation type="submission" date="2024-01" db="EMBL/GenBank/DDBJ databases">
        <authorList>
            <person name="Zhu Q."/>
        </authorList>
    </citation>
    <scope>NUCLEOTIDE SEQUENCE</scope>
</reference>
<accession>A0AAX4JHR8</accession>
<evidence type="ECO:0000313" key="1">
    <source>
        <dbReference type="EMBL" id="WVK89991.1"/>
    </source>
</evidence>
<protein>
    <submittedName>
        <fullName evidence="1">Uncharacterized protein</fullName>
    </submittedName>
</protein>
<dbReference type="Proteomes" id="UP001432380">
    <property type="component" value="Segment"/>
</dbReference>
<evidence type="ECO:0000313" key="2">
    <source>
        <dbReference type="Proteomes" id="UP001432380"/>
    </source>
</evidence>
<dbReference type="EMBL" id="PP079243">
    <property type="protein sequence ID" value="WVK89991.1"/>
    <property type="molecule type" value="Genomic_DNA"/>
</dbReference>
<name>A0AAX4JHR8_9CAUD</name>
<sequence length="287" mass="31724">MSTMYGADLEAKQMYDALLAGEDVSFPTVDINDPAFQIKYDPNSPMYSGLKPLTNESLTQRHPKGDGTFDALMESVSCHLKEEFSKGRITGAEYTKAYTALTDACMQNAVQYLTQRDGAFWQGQLAQIQAVTAQVNLKTALFELIGKQFDALTSKANYALTKAKLATESTNFGAGKFQVDNILPKNSQLLDKQLVMTQEQTEAQRAQTLDVRTDGQAVRGVLGKQKDLYDQQITSYKRDSEVKAAKIFSDAWITQKTVDEGLVPPPAFENASVDKVFQTIKVNNGFV</sequence>